<evidence type="ECO:0000313" key="2">
    <source>
        <dbReference type="Proteomes" id="UP001501600"/>
    </source>
</evidence>
<dbReference type="EMBL" id="BAABLF010000005">
    <property type="protein sequence ID" value="GAA5187482.1"/>
    <property type="molecule type" value="Genomic_DNA"/>
</dbReference>
<gene>
    <name evidence="1" type="ORF">GCM10025772_05240</name>
</gene>
<evidence type="ECO:0000313" key="1">
    <source>
        <dbReference type="EMBL" id="GAA5187482.1"/>
    </source>
</evidence>
<name>A0ABP9RVT9_9GAMM</name>
<proteinExistence type="predicted"/>
<dbReference type="Proteomes" id="UP001501600">
    <property type="component" value="Unassembled WGS sequence"/>
</dbReference>
<dbReference type="RefSeq" id="WP_345315491.1">
    <property type="nucleotide sequence ID" value="NZ_BAABLF010000005.1"/>
</dbReference>
<keyword evidence="2" id="KW-1185">Reference proteome</keyword>
<organism evidence="1 2">
    <name type="scientific">Ferrimonas gelatinilytica</name>
    <dbReference type="NCBI Taxonomy" id="1255257"/>
    <lineage>
        <taxon>Bacteria</taxon>
        <taxon>Pseudomonadati</taxon>
        <taxon>Pseudomonadota</taxon>
        <taxon>Gammaproteobacteria</taxon>
        <taxon>Alteromonadales</taxon>
        <taxon>Ferrimonadaceae</taxon>
        <taxon>Ferrimonas</taxon>
    </lineage>
</organism>
<sequence length="122" mass="13798">MKLKTVCLVLLCTLLLTHCRMLRRTTEVSREQRFEMPKSGIVYYVVVPMEQLPLLGCEAHAMGCAMGIGTNRVTLYIGDGGWPDETKHWAEHEFNHVVYGPLHTRRSERAAGTVNALEDTCH</sequence>
<comment type="caution">
    <text evidence="1">The sequence shown here is derived from an EMBL/GenBank/DDBJ whole genome shotgun (WGS) entry which is preliminary data.</text>
</comment>
<reference evidence="2" key="1">
    <citation type="journal article" date="2019" name="Int. J. Syst. Evol. Microbiol.">
        <title>The Global Catalogue of Microorganisms (GCM) 10K type strain sequencing project: providing services to taxonomists for standard genome sequencing and annotation.</title>
        <authorList>
            <consortium name="The Broad Institute Genomics Platform"/>
            <consortium name="The Broad Institute Genome Sequencing Center for Infectious Disease"/>
            <person name="Wu L."/>
            <person name="Ma J."/>
        </authorList>
    </citation>
    <scope>NUCLEOTIDE SEQUENCE [LARGE SCALE GENOMIC DNA]</scope>
    <source>
        <strain evidence="2">JCM 18720</strain>
    </source>
</reference>
<protein>
    <submittedName>
        <fullName evidence="1">Uncharacterized protein</fullName>
    </submittedName>
</protein>
<accession>A0ABP9RVT9</accession>